<sequence length="121" mass="14023">MCESLMPYEILEFHDIPNEIAKKILKEYIKKVSSYDIVPELVHVTIDYLNNVSKCDSEAVEALYKSLKNYNLKDATISIILNILPRSLEELKTLLIFEDSVPDETILNKIIEIINQHCQQQ</sequence>
<dbReference type="GO" id="GO:0000428">
    <property type="term" value="C:DNA-directed RNA polymerase complex"/>
    <property type="evidence" value="ECO:0007669"/>
    <property type="project" value="UniProtKB-KW"/>
</dbReference>
<keyword evidence="1" id="KW-0240">DNA-directed RNA polymerase</keyword>
<comment type="caution">
    <text evidence="2">The sequence shown here is derived from an EMBL/GenBank/DDBJ whole genome shotgun (WGS) entry which is preliminary data.</text>
</comment>
<dbReference type="GO" id="GO:0003899">
    <property type="term" value="F:DNA-directed RNA polymerase activity"/>
    <property type="evidence" value="ECO:0007669"/>
    <property type="project" value="UniProtKB-UniRule"/>
</dbReference>
<keyword evidence="1" id="KW-0808">Transferase</keyword>
<accession>A0A7C5TG23</accession>
<reference evidence="2" key="1">
    <citation type="journal article" date="2020" name="mSystems">
        <title>Genome- and Community-Level Interaction Insights into Carbon Utilization and Element Cycling Functions of Hydrothermarchaeota in Hydrothermal Sediment.</title>
        <authorList>
            <person name="Zhou Z."/>
            <person name="Liu Y."/>
            <person name="Xu W."/>
            <person name="Pan J."/>
            <person name="Luo Z.H."/>
            <person name="Li M."/>
        </authorList>
    </citation>
    <scope>NUCLEOTIDE SEQUENCE [LARGE SCALE GENOMIC DNA]</scope>
    <source>
        <strain evidence="2">SpSt-1121</strain>
    </source>
</reference>
<comment type="subunit">
    <text evidence="1">Part of the RNA polymerase complex. Forms a stalk with Rpo7 that extends from the main structure.</text>
</comment>
<dbReference type="InterPro" id="IPR044876">
    <property type="entry name" value="HRDC_dom_sf"/>
</dbReference>
<name>A0A7C5TG23_9CREN</name>
<protein>
    <recommendedName>
        <fullName evidence="1">DNA-directed RNA polymerase subunit Rpo4</fullName>
        <ecNumber evidence="1">2.7.7.6</ecNumber>
    </recommendedName>
    <alternativeName>
        <fullName evidence="1">DNA-directed RNA polymerase subunit F</fullName>
    </alternativeName>
</protein>
<dbReference type="EMBL" id="DRZI01000221">
    <property type="protein sequence ID" value="HHP82054.1"/>
    <property type="molecule type" value="Genomic_DNA"/>
</dbReference>
<dbReference type="GO" id="GO:0000166">
    <property type="term" value="F:nucleotide binding"/>
    <property type="evidence" value="ECO:0007669"/>
    <property type="project" value="InterPro"/>
</dbReference>
<comment type="similarity">
    <text evidence="1">Belongs to the eukaryotic RPB4 RNA polymerase subunit family.</text>
</comment>
<dbReference type="Gene3D" id="6.10.140.930">
    <property type="match status" value="1"/>
</dbReference>
<organism evidence="2">
    <name type="scientific">Ignisphaera aggregans</name>
    <dbReference type="NCBI Taxonomy" id="334771"/>
    <lineage>
        <taxon>Archaea</taxon>
        <taxon>Thermoproteota</taxon>
        <taxon>Thermoprotei</taxon>
        <taxon>Desulfurococcales</taxon>
        <taxon>Desulfurococcaceae</taxon>
        <taxon>Ignisphaera</taxon>
    </lineage>
</organism>
<dbReference type="HAMAP" id="MF_00864">
    <property type="entry name" value="RNApol_arch_Rpo4"/>
    <property type="match status" value="1"/>
</dbReference>
<keyword evidence="1" id="KW-0804">Transcription</keyword>
<proteinExistence type="inferred from homology"/>
<dbReference type="Gene3D" id="1.10.150.80">
    <property type="entry name" value="HRDC domain"/>
    <property type="match status" value="1"/>
</dbReference>
<dbReference type="GO" id="GO:0006352">
    <property type="term" value="P:DNA-templated transcription initiation"/>
    <property type="evidence" value="ECO:0007669"/>
    <property type="project" value="InterPro"/>
</dbReference>
<dbReference type="InterPro" id="IPR010924">
    <property type="entry name" value="Rpo4"/>
</dbReference>
<gene>
    <name evidence="1" type="primary">rpo4</name>
    <name evidence="1" type="synonym">rpoF</name>
    <name evidence="2" type="ORF">ENM84_05245</name>
</gene>
<comment type="subcellular location">
    <subcellularLocation>
        <location evidence="1">Cytoplasm</location>
    </subcellularLocation>
</comment>
<comment type="catalytic activity">
    <reaction evidence="1">
        <text>RNA(n) + a ribonucleoside 5'-triphosphate = RNA(n+1) + diphosphate</text>
        <dbReference type="Rhea" id="RHEA:21248"/>
        <dbReference type="Rhea" id="RHEA-COMP:14527"/>
        <dbReference type="Rhea" id="RHEA-COMP:17342"/>
        <dbReference type="ChEBI" id="CHEBI:33019"/>
        <dbReference type="ChEBI" id="CHEBI:61557"/>
        <dbReference type="ChEBI" id="CHEBI:140395"/>
        <dbReference type="EC" id="2.7.7.6"/>
    </reaction>
</comment>
<dbReference type="Pfam" id="PF03874">
    <property type="entry name" value="RNA_pol_Rpb4"/>
    <property type="match status" value="1"/>
</dbReference>
<dbReference type="GO" id="GO:0005737">
    <property type="term" value="C:cytoplasm"/>
    <property type="evidence" value="ECO:0007669"/>
    <property type="project" value="UniProtKB-SubCell"/>
</dbReference>
<dbReference type="SUPFAM" id="SSF47819">
    <property type="entry name" value="HRDC-like"/>
    <property type="match status" value="1"/>
</dbReference>
<dbReference type="EC" id="2.7.7.6" evidence="1"/>
<evidence type="ECO:0000256" key="1">
    <source>
        <dbReference type="HAMAP-Rule" id="MF_00864"/>
    </source>
</evidence>
<dbReference type="AlphaFoldDB" id="A0A7C5TG23"/>
<dbReference type="PANTHER" id="PTHR39646">
    <property type="entry name" value="RNA POLYMERASE RPB4"/>
    <property type="match status" value="1"/>
</dbReference>
<evidence type="ECO:0000313" key="2">
    <source>
        <dbReference type="EMBL" id="HHP82054.1"/>
    </source>
</evidence>
<dbReference type="InterPro" id="IPR005574">
    <property type="entry name" value="Rpb4/RPC9"/>
</dbReference>
<comment type="function">
    <text evidence="1">DNA-dependent RNA polymerase (RNAP) catalyzes the transcription of DNA into RNA using the four ribonucleoside triphosphates as substrates. This subunit is less well bound than the others.</text>
</comment>
<keyword evidence="1" id="KW-0963">Cytoplasm</keyword>
<keyword evidence="1" id="KW-0548">Nucleotidyltransferase</keyword>
<dbReference type="InterPro" id="IPR010997">
    <property type="entry name" value="HRDC-like_sf"/>
</dbReference>
<dbReference type="PANTHER" id="PTHR39646:SF1">
    <property type="entry name" value="DNA-DIRECTED RNA POLYMERASE SUBUNIT RPO4"/>
    <property type="match status" value="1"/>
</dbReference>